<dbReference type="Gene3D" id="1.20.5.1700">
    <property type="match status" value="1"/>
</dbReference>
<evidence type="ECO:0000313" key="3">
    <source>
        <dbReference type="EMBL" id="KAK3217465.1"/>
    </source>
</evidence>
<feature type="coiled-coil region" evidence="1">
    <location>
        <begin position="488"/>
        <end position="529"/>
    </location>
</feature>
<feature type="region of interest" description="Disordered" evidence="2">
    <location>
        <begin position="1107"/>
        <end position="1144"/>
    </location>
</feature>
<dbReference type="PANTHER" id="PTHR18867">
    <property type="entry name" value="RAD50"/>
    <property type="match status" value="1"/>
</dbReference>
<evidence type="ECO:0000313" key="4">
    <source>
        <dbReference type="Proteomes" id="UP001280581"/>
    </source>
</evidence>
<feature type="compositionally biased region" description="Acidic residues" evidence="2">
    <location>
        <begin position="1128"/>
        <end position="1144"/>
    </location>
</feature>
<feature type="compositionally biased region" description="Polar residues" evidence="2">
    <location>
        <begin position="75"/>
        <end position="84"/>
    </location>
</feature>
<dbReference type="GO" id="GO:0006302">
    <property type="term" value="P:double-strand break repair"/>
    <property type="evidence" value="ECO:0007669"/>
    <property type="project" value="TreeGrafter"/>
</dbReference>
<dbReference type="GO" id="GO:0000722">
    <property type="term" value="P:telomere maintenance via recombination"/>
    <property type="evidence" value="ECO:0007669"/>
    <property type="project" value="TreeGrafter"/>
</dbReference>
<organism evidence="3 4">
    <name type="scientific">Pseudopithomyces chartarum</name>
    <dbReference type="NCBI Taxonomy" id="1892770"/>
    <lineage>
        <taxon>Eukaryota</taxon>
        <taxon>Fungi</taxon>
        <taxon>Dikarya</taxon>
        <taxon>Ascomycota</taxon>
        <taxon>Pezizomycotina</taxon>
        <taxon>Dothideomycetes</taxon>
        <taxon>Pleosporomycetidae</taxon>
        <taxon>Pleosporales</taxon>
        <taxon>Massarineae</taxon>
        <taxon>Didymosphaeriaceae</taxon>
        <taxon>Pseudopithomyces</taxon>
    </lineage>
</organism>
<sequence>MARPSGLASDHHPEGPGDAPRRRKSTKGTPSVEFSQGSKRAASPSHDPVSPAPKRKRVQSDDHDQLARELEESVSRAQSQTSDGFASARKSILRHTRRNSEPVVAYPDIDEEDYDEDEDDTQLTPSASTQPLPGLTPHLRRIGASRGRPTNAARRARMSMPAQFHIESVDEIRGNQIQFVPFTATIDGRTRRRLKRNHYSDEWNDLEGHKKEDKKLRKSYIELKRQLDDKNKQIADLEYQIEARRLGEINLTDDETDDLRDQLSQAKEQIAELRASSAYRGDSRETSAFDGNADFDFDDDDDEPLLAIDPADPDGPEPEEIEPLDNGPYASLVLSLSSQVTADTLRTLPQTSQDSLVQVVTAADKVSDKTIKRYEAEITRLIELVAEAQGALRLMTIDLQNTDILGPGATADAIIAELRHAFEDVREEMENLIPGCTEGLNNGQFLRKLPSLFEGLLSELQDKTILAEKFHQESRILRAQFENSMGLLERSDARNDNLEAKLNDLQRDNEDLRANVFELEERVTTLDALANQQDADMQQKDVENHGLKDQISDKEVALTRLRDSLEQYRTDLENVTETATRTEEQLQQTIADLEQNHAAEILELQTQLQDENEARLQAQGEAEQKSEYIEELQDKVKSIEDEVDGLMQDLEELRNRLATELEGHDQTKELLQEEQDRVYAQQNQIENLEEKLEQLQTELADTNKNLDAEREQREKTEALLDEANNQIEDLQERIRTTGMEAQGLRSKLFEAQMEREEIVKKLETAAHDREVELQNALDTETTGREVAEQTVADLEERIAGLEEDIASRVEDIARLNQELADTEKDRDEHIATLNAQIADLQQQYAALENTSNSTITSLQANITDLNNEVNELRIDIDRITNDAAEREADLKEELARKEQELADREQELADKEQEIAEKNRQYAELENKYTELDDEHCSAIERFSNEQFSFNKLQEKFIRGQKTMEDKIKAMDAQIRDLQAQLAQLIRDHEAAILEKEDEIRDLQITTDHRTEIIAELNGTIEALKDSHAQIEEDTRNTIENLNAAHRVLLQQNEDMTAELLKRNSDAVQAAYAVKAKGLVVKAKNTDLKKVTNGKITKTSERVKVGKKGRKPLIKERKWRDSGFGADSDIENEEVEEEGEALMA</sequence>
<dbReference type="GO" id="GO:0051880">
    <property type="term" value="F:G-quadruplex DNA binding"/>
    <property type="evidence" value="ECO:0007669"/>
    <property type="project" value="TreeGrafter"/>
</dbReference>
<proteinExistence type="predicted"/>
<feature type="coiled-coil region" evidence="1">
    <location>
        <begin position="961"/>
        <end position="1059"/>
    </location>
</feature>
<accession>A0AAN6M6R2</accession>
<dbReference type="EMBL" id="WVTA01000001">
    <property type="protein sequence ID" value="KAK3217465.1"/>
    <property type="molecule type" value="Genomic_DNA"/>
</dbReference>
<evidence type="ECO:0000256" key="2">
    <source>
        <dbReference type="SAM" id="MobiDB-lite"/>
    </source>
</evidence>
<dbReference type="AlphaFoldDB" id="A0AAN6M6R2"/>
<dbReference type="PANTHER" id="PTHR18867:SF12">
    <property type="entry name" value="DNA REPAIR PROTEIN RAD50"/>
    <property type="match status" value="1"/>
</dbReference>
<feature type="compositionally biased region" description="Acidic residues" evidence="2">
    <location>
        <begin position="108"/>
        <end position="121"/>
    </location>
</feature>
<protein>
    <submittedName>
        <fullName evidence="3">Uncharacterized protein</fullName>
    </submittedName>
</protein>
<dbReference type="GO" id="GO:0030870">
    <property type="term" value="C:Mre11 complex"/>
    <property type="evidence" value="ECO:0007669"/>
    <property type="project" value="TreeGrafter"/>
</dbReference>
<keyword evidence="1" id="KW-0175">Coiled coil</keyword>
<dbReference type="Gene3D" id="1.10.287.1490">
    <property type="match status" value="1"/>
</dbReference>
<feature type="compositionally biased region" description="Polar residues" evidence="2">
    <location>
        <begin position="27"/>
        <end position="38"/>
    </location>
</feature>
<dbReference type="GO" id="GO:0070192">
    <property type="term" value="P:chromosome organization involved in meiotic cell cycle"/>
    <property type="evidence" value="ECO:0007669"/>
    <property type="project" value="TreeGrafter"/>
</dbReference>
<dbReference type="Proteomes" id="UP001280581">
    <property type="component" value="Unassembled WGS sequence"/>
</dbReference>
<dbReference type="GO" id="GO:0003691">
    <property type="term" value="F:double-stranded telomeric DNA binding"/>
    <property type="evidence" value="ECO:0007669"/>
    <property type="project" value="TreeGrafter"/>
</dbReference>
<reference evidence="3 4" key="1">
    <citation type="submission" date="2021-02" db="EMBL/GenBank/DDBJ databases">
        <title>Genome assembly of Pseudopithomyces chartarum.</title>
        <authorList>
            <person name="Jauregui R."/>
            <person name="Singh J."/>
            <person name="Voisey C."/>
        </authorList>
    </citation>
    <scope>NUCLEOTIDE SEQUENCE [LARGE SCALE GENOMIC DNA]</scope>
    <source>
        <strain evidence="3 4">AGR01</strain>
    </source>
</reference>
<dbReference type="GO" id="GO:0043047">
    <property type="term" value="F:single-stranded telomeric DNA binding"/>
    <property type="evidence" value="ECO:0007669"/>
    <property type="project" value="TreeGrafter"/>
</dbReference>
<keyword evidence="4" id="KW-1185">Reference proteome</keyword>
<feature type="region of interest" description="Disordered" evidence="2">
    <location>
        <begin position="274"/>
        <end position="326"/>
    </location>
</feature>
<feature type="compositionally biased region" description="Acidic residues" evidence="2">
    <location>
        <begin position="311"/>
        <end position="323"/>
    </location>
</feature>
<feature type="compositionally biased region" description="Basic and acidic residues" evidence="2">
    <location>
        <begin position="58"/>
        <end position="74"/>
    </location>
</feature>
<dbReference type="GO" id="GO:0000794">
    <property type="term" value="C:condensed nuclear chromosome"/>
    <property type="evidence" value="ECO:0007669"/>
    <property type="project" value="TreeGrafter"/>
</dbReference>
<feature type="region of interest" description="Disordered" evidence="2">
    <location>
        <begin position="1"/>
        <end position="150"/>
    </location>
</feature>
<evidence type="ECO:0000256" key="1">
    <source>
        <dbReference type="SAM" id="Coils"/>
    </source>
</evidence>
<gene>
    <name evidence="3" type="ORF">GRF29_1g3153508</name>
</gene>
<comment type="caution">
    <text evidence="3">The sequence shown here is derived from an EMBL/GenBank/DDBJ whole genome shotgun (WGS) entry which is preliminary data.</text>
</comment>
<name>A0AAN6M6R2_9PLEO</name>
<dbReference type="GO" id="GO:0007004">
    <property type="term" value="P:telomere maintenance via telomerase"/>
    <property type="evidence" value="ECO:0007669"/>
    <property type="project" value="TreeGrafter"/>
</dbReference>
<feature type="coiled-coil region" evidence="1">
    <location>
        <begin position="558"/>
        <end position="747"/>
    </location>
</feature>
<feature type="compositionally biased region" description="Acidic residues" evidence="2">
    <location>
        <begin position="293"/>
        <end position="304"/>
    </location>
</feature>
<feature type="compositionally biased region" description="Polar residues" evidence="2">
    <location>
        <begin position="122"/>
        <end position="131"/>
    </location>
</feature>
<feature type="coiled-coil region" evidence="1">
    <location>
        <begin position="784"/>
        <end position="935"/>
    </location>
</feature>